<evidence type="ECO:0000313" key="2">
    <source>
        <dbReference type="Proteomes" id="UP001054889"/>
    </source>
</evidence>
<organism evidence="1 2">
    <name type="scientific">Eleusine coracana subsp. coracana</name>
    <dbReference type="NCBI Taxonomy" id="191504"/>
    <lineage>
        <taxon>Eukaryota</taxon>
        <taxon>Viridiplantae</taxon>
        <taxon>Streptophyta</taxon>
        <taxon>Embryophyta</taxon>
        <taxon>Tracheophyta</taxon>
        <taxon>Spermatophyta</taxon>
        <taxon>Magnoliopsida</taxon>
        <taxon>Liliopsida</taxon>
        <taxon>Poales</taxon>
        <taxon>Poaceae</taxon>
        <taxon>PACMAD clade</taxon>
        <taxon>Chloridoideae</taxon>
        <taxon>Cynodonteae</taxon>
        <taxon>Eleusininae</taxon>
        <taxon>Eleusine</taxon>
    </lineage>
</organism>
<sequence>MPVSLAHDCETYAQHKKDAMKEMGRTSYTPYVHPGRGAVIGDEIYFTLRWGNAIVKYELSRNCISMIDSPRNPRSITLMEMGDNTLGFAYSKALSLYVWSRKVRSGGAAEWMQYRVIELEGTIPVANPGDRAFVIGYAEGLNVIFMATSAGLFTFELESGRVKKIDEPQVYFNVLPYMSFYTPGHGTLSSLTRIH</sequence>
<reference evidence="1" key="2">
    <citation type="submission" date="2021-12" db="EMBL/GenBank/DDBJ databases">
        <title>Resequencing data analysis of finger millet.</title>
        <authorList>
            <person name="Hatakeyama M."/>
            <person name="Aluri S."/>
            <person name="Balachadran M.T."/>
            <person name="Sivarajan S.R."/>
            <person name="Poveda L."/>
            <person name="Shimizu-Inatsugi R."/>
            <person name="Schlapbach R."/>
            <person name="Sreeman S.M."/>
            <person name="Shimizu K.K."/>
        </authorList>
    </citation>
    <scope>NUCLEOTIDE SEQUENCE</scope>
</reference>
<accession>A0AAV5DJT6</accession>
<name>A0AAV5DJT6_ELECO</name>
<protein>
    <submittedName>
        <fullName evidence="1">Uncharacterized protein</fullName>
    </submittedName>
</protein>
<dbReference type="EMBL" id="BQKI01000017">
    <property type="protein sequence ID" value="GJN10377.1"/>
    <property type="molecule type" value="Genomic_DNA"/>
</dbReference>
<gene>
    <name evidence="1" type="primary">ga28465</name>
    <name evidence="1" type="ORF">PR202_ga28465</name>
</gene>
<dbReference type="AlphaFoldDB" id="A0AAV5DJT6"/>
<proteinExistence type="predicted"/>
<comment type="caution">
    <text evidence="1">The sequence shown here is derived from an EMBL/GenBank/DDBJ whole genome shotgun (WGS) entry which is preliminary data.</text>
</comment>
<dbReference type="Proteomes" id="UP001054889">
    <property type="component" value="Unassembled WGS sequence"/>
</dbReference>
<evidence type="ECO:0000313" key="1">
    <source>
        <dbReference type="EMBL" id="GJN10377.1"/>
    </source>
</evidence>
<keyword evidence="2" id="KW-1185">Reference proteome</keyword>
<reference evidence="1" key="1">
    <citation type="journal article" date="2018" name="DNA Res.">
        <title>Multiple hybrid de novo genome assembly of finger millet, an orphan allotetraploid crop.</title>
        <authorList>
            <person name="Hatakeyama M."/>
            <person name="Aluri S."/>
            <person name="Balachadran M.T."/>
            <person name="Sivarajan S.R."/>
            <person name="Patrignani A."/>
            <person name="Gruter S."/>
            <person name="Poveda L."/>
            <person name="Shimizu-Inatsugi R."/>
            <person name="Baeten J."/>
            <person name="Francoijs K.J."/>
            <person name="Nataraja K.N."/>
            <person name="Reddy Y.A.N."/>
            <person name="Phadnis S."/>
            <person name="Ravikumar R.L."/>
            <person name="Schlapbach R."/>
            <person name="Sreeman S.M."/>
            <person name="Shimizu K.K."/>
        </authorList>
    </citation>
    <scope>NUCLEOTIDE SEQUENCE</scope>
</reference>
<dbReference type="PANTHER" id="PTHR33186">
    <property type="entry name" value="OS10G0136150 PROTEIN-RELATED"/>
    <property type="match status" value="1"/>
</dbReference>
<dbReference type="PANTHER" id="PTHR33186:SF28">
    <property type="entry name" value="F-BOX DOMAIN-CONTAINING PROTEIN"/>
    <property type="match status" value="1"/>
</dbReference>